<protein>
    <submittedName>
        <fullName evidence="1">Esterase</fullName>
        <ecNumber evidence="1">3.1.2.12</ecNumber>
    </submittedName>
</protein>
<dbReference type="SUPFAM" id="SSF53474">
    <property type="entry name" value="alpha/beta-Hydrolases"/>
    <property type="match status" value="1"/>
</dbReference>
<sequence length="267" mass="30543">MASMTCHYYSSTLGNNIAINVIIPTPQGNEQIVDQDVQKQYQYETGLPVVYLLHGAYGDFSSWIRYSNIERYAQERCCAVVMASAGNFFYQDMYHGSAYRTFFTEELPVFITSVFPVSSKKEDTYIAGFSMGGYGAWYLALSAPHLYAKAASMSGALDIAALYKQASEGAIDNPFPWHDIFRNPEMLSGSDKDLFALYKQCRNNHMVPSLYQACGTEDFLYDINRSVKMRMEDMQADLVYEEGPGGHNWDFWDAYIRRILDWMLEKR</sequence>
<evidence type="ECO:0000313" key="1">
    <source>
        <dbReference type="EMBL" id="CUO82390.1"/>
    </source>
</evidence>
<dbReference type="GO" id="GO:0018738">
    <property type="term" value="F:S-formylglutathione hydrolase activity"/>
    <property type="evidence" value="ECO:0007669"/>
    <property type="project" value="UniProtKB-EC"/>
</dbReference>
<reference evidence="1 2" key="1">
    <citation type="submission" date="2015-09" db="EMBL/GenBank/DDBJ databases">
        <authorList>
            <consortium name="Pathogen Informatics"/>
        </authorList>
    </citation>
    <scope>NUCLEOTIDE SEQUENCE [LARGE SCALE GENOMIC DNA]</scope>
    <source>
        <strain evidence="1 2">2789STDY5608850</strain>
    </source>
</reference>
<gene>
    <name evidence="1" type="primary">frmB_2</name>
    <name evidence="1" type="ORF">ERS852407_04081</name>
</gene>
<dbReference type="PANTHER" id="PTHR48098:SF1">
    <property type="entry name" value="DIACYLGLYCEROL ACYLTRANSFERASE_MYCOLYLTRANSFERASE AG85A"/>
    <property type="match status" value="1"/>
</dbReference>
<dbReference type="InterPro" id="IPR050583">
    <property type="entry name" value="Mycobacterial_A85_antigen"/>
</dbReference>
<evidence type="ECO:0000313" key="2">
    <source>
        <dbReference type="Proteomes" id="UP000095651"/>
    </source>
</evidence>
<dbReference type="Gene3D" id="3.40.50.1820">
    <property type="entry name" value="alpha/beta hydrolase"/>
    <property type="match status" value="1"/>
</dbReference>
<dbReference type="Pfam" id="PF00756">
    <property type="entry name" value="Esterase"/>
    <property type="match status" value="1"/>
</dbReference>
<dbReference type="RefSeq" id="WP_055657927.1">
    <property type="nucleotide sequence ID" value="NZ_CABIXC010000012.1"/>
</dbReference>
<keyword evidence="1" id="KW-0378">Hydrolase</keyword>
<dbReference type="InterPro" id="IPR029058">
    <property type="entry name" value="AB_hydrolase_fold"/>
</dbReference>
<dbReference type="EC" id="3.1.2.12" evidence="1"/>
<dbReference type="Proteomes" id="UP000095651">
    <property type="component" value="Unassembled WGS sequence"/>
</dbReference>
<dbReference type="PANTHER" id="PTHR48098">
    <property type="entry name" value="ENTEROCHELIN ESTERASE-RELATED"/>
    <property type="match status" value="1"/>
</dbReference>
<organism evidence="1 2">
    <name type="scientific">Hungatella hathewayi</name>
    <dbReference type="NCBI Taxonomy" id="154046"/>
    <lineage>
        <taxon>Bacteria</taxon>
        <taxon>Bacillati</taxon>
        <taxon>Bacillota</taxon>
        <taxon>Clostridia</taxon>
        <taxon>Lachnospirales</taxon>
        <taxon>Lachnospiraceae</taxon>
        <taxon>Hungatella</taxon>
    </lineage>
</organism>
<accession>A0A174IB91</accession>
<dbReference type="GO" id="GO:0016747">
    <property type="term" value="F:acyltransferase activity, transferring groups other than amino-acyl groups"/>
    <property type="evidence" value="ECO:0007669"/>
    <property type="project" value="TreeGrafter"/>
</dbReference>
<dbReference type="AlphaFoldDB" id="A0A174IB91"/>
<dbReference type="EMBL" id="CYZE01000012">
    <property type="protein sequence ID" value="CUO82390.1"/>
    <property type="molecule type" value="Genomic_DNA"/>
</dbReference>
<name>A0A174IB91_9FIRM</name>
<dbReference type="InterPro" id="IPR000801">
    <property type="entry name" value="Esterase-like"/>
</dbReference>
<proteinExistence type="predicted"/>